<evidence type="ECO:0000256" key="1">
    <source>
        <dbReference type="ARBA" id="ARBA00007441"/>
    </source>
</evidence>
<dbReference type="InterPro" id="IPR050478">
    <property type="entry name" value="Ethylene_sulfur-biosynth"/>
</dbReference>
<name>A0A014PKE4_9HYPO</name>
<proteinExistence type="inferred from homology"/>
<accession>A0A014PKE4</accession>
<dbReference type="Pfam" id="PF00155">
    <property type="entry name" value="Aminotran_1_2"/>
    <property type="match status" value="1"/>
</dbReference>
<dbReference type="InterPro" id="IPR015422">
    <property type="entry name" value="PyrdxlP-dep_Trfase_small"/>
</dbReference>
<keyword evidence="4" id="KW-0808">Transferase</keyword>
<dbReference type="Gene3D" id="3.90.1150.10">
    <property type="entry name" value="Aspartate Aminotransferase, domain 1"/>
    <property type="match status" value="1"/>
</dbReference>
<dbReference type="PANTHER" id="PTHR43795:SF63">
    <property type="entry name" value="PUTATIVE (AFU_ORTHOLOGUE AFUA_4G00630)-RELATED"/>
    <property type="match status" value="1"/>
</dbReference>
<evidence type="ECO:0000313" key="4">
    <source>
        <dbReference type="EMBL" id="EXU96271.1"/>
    </source>
</evidence>
<dbReference type="CDD" id="cd00609">
    <property type="entry name" value="AAT_like"/>
    <property type="match status" value="1"/>
</dbReference>
<evidence type="ECO:0000259" key="3">
    <source>
        <dbReference type="Pfam" id="PF00155"/>
    </source>
</evidence>
<reference evidence="4 5" key="1">
    <citation type="submission" date="2014-02" db="EMBL/GenBank/DDBJ databases">
        <title>The genome sequence of the entomopathogenic fungus Metarhizium robertsii ARSEF 2575.</title>
        <authorList>
            <person name="Giuliano Garisto Donzelli B."/>
            <person name="Roe B.A."/>
            <person name="Macmil S.L."/>
            <person name="Krasnoff S.B."/>
            <person name="Gibson D.M."/>
        </authorList>
    </citation>
    <scope>NUCLEOTIDE SEQUENCE [LARGE SCALE GENOMIC DNA]</scope>
    <source>
        <strain evidence="4 5">ARSEF 2575</strain>
    </source>
</reference>
<dbReference type="GO" id="GO:0030170">
    <property type="term" value="F:pyridoxal phosphate binding"/>
    <property type="evidence" value="ECO:0007669"/>
    <property type="project" value="InterPro"/>
</dbReference>
<comment type="caution">
    <text evidence="4">The sequence shown here is derived from an EMBL/GenBank/DDBJ whole genome shotgun (WGS) entry which is preliminary data.</text>
</comment>
<dbReference type="PANTHER" id="PTHR43795">
    <property type="entry name" value="BIFUNCTIONAL ASPARTATE AMINOTRANSFERASE AND GLUTAMATE/ASPARTATE-PREPHENATE AMINOTRANSFERASE-RELATED"/>
    <property type="match status" value="1"/>
</dbReference>
<dbReference type="OrthoDB" id="7042322at2759"/>
<feature type="domain" description="Aminotransferase class I/classII large" evidence="3">
    <location>
        <begin position="45"/>
        <end position="411"/>
    </location>
</feature>
<dbReference type="InterPro" id="IPR015424">
    <property type="entry name" value="PyrdxlP-dep_Trfase"/>
</dbReference>
<dbReference type="InterPro" id="IPR004838">
    <property type="entry name" value="NHTrfase_class1_PyrdxlP-BS"/>
</dbReference>
<dbReference type="Gene3D" id="3.40.640.10">
    <property type="entry name" value="Type I PLP-dependent aspartate aminotransferase-like (Major domain)"/>
    <property type="match status" value="1"/>
</dbReference>
<dbReference type="PROSITE" id="PS00105">
    <property type="entry name" value="AA_TRANSFER_CLASS_1"/>
    <property type="match status" value="1"/>
</dbReference>
<comment type="similarity">
    <text evidence="1">Belongs to the class-I pyridoxal-phosphate-dependent aminotransferase family.</text>
</comment>
<dbReference type="PRINTS" id="PR00753">
    <property type="entry name" value="ACCSYNTHASE"/>
</dbReference>
<organism evidence="4 5">
    <name type="scientific">Metarhizium robertsii</name>
    <dbReference type="NCBI Taxonomy" id="568076"/>
    <lineage>
        <taxon>Eukaryota</taxon>
        <taxon>Fungi</taxon>
        <taxon>Dikarya</taxon>
        <taxon>Ascomycota</taxon>
        <taxon>Pezizomycotina</taxon>
        <taxon>Sordariomycetes</taxon>
        <taxon>Hypocreomycetidae</taxon>
        <taxon>Hypocreales</taxon>
        <taxon>Clavicipitaceae</taxon>
        <taxon>Metarhizium</taxon>
    </lineage>
</organism>
<dbReference type="HOGENOM" id="CLU_017584_1_2_1"/>
<keyword evidence="2" id="KW-0663">Pyridoxal phosphate</keyword>
<dbReference type="SUPFAM" id="SSF53383">
    <property type="entry name" value="PLP-dependent transferases"/>
    <property type="match status" value="1"/>
</dbReference>
<dbReference type="InterPro" id="IPR015421">
    <property type="entry name" value="PyrdxlP-dep_Trfase_major"/>
</dbReference>
<dbReference type="Proteomes" id="UP000030151">
    <property type="component" value="Unassembled WGS sequence"/>
</dbReference>
<evidence type="ECO:0000256" key="2">
    <source>
        <dbReference type="ARBA" id="ARBA00022898"/>
    </source>
</evidence>
<sequence>MLSRRAREQIPPSAFNVMWEVMKDPWDAYDNPNGYVNVGVAENHLMQAELEDYLSQRINMRGSVLTYQDGPMGSPRLRSALARFLNRQLRPYHPLDASQIIVTNGVSNALEHTSWAFANPGDAFILGRPYYGAVNLALRPQVLTLPVTFGEVDPLSLEAIACYEETILAAREQGTAVKGLLLCSPHNPLGQCYSPEVLEAFLKLCNKYQIHLVCDEIYALSVWSDPPFTSVLALDLEKFINPGLVHVLWGVSKDFGANGWRLGCIISLSNRAFHTALNSVAIYSYVSSITDHIVTQMIEDDAFANAYLAENRRRLASMYTFATDFLRRHAIPFTPGVHAAFFLWVDLGQAYRNRHPDRASNHDVVEELKQALWAHKVYLAWGGNFDSESPGMFRIVFAHPRVYLEEALRRINQALERGVHAATWASPLL</sequence>
<dbReference type="EMBL" id="JELW01000052">
    <property type="protein sequence ID" value="EXU96271.1"/>
    <property type="molecule type" value="Genomic_DNA"/>
</dbReference>
<dbReference type="GO" id="GO:0006520">
    <property type="term" value="P:amino acid metabolic process"/>
    <property type="evidence" value="ECO:0007669"/>
    <property type="project" value="TreeGrafter"/>
</dbReference>
<keyword evidence="4" id="KW-0032">Aminotransferase</keyword>
<dbReference type="AlphaFoldDB" id="A0A014PKE4"/>
<protein>
    <submittedName>
        <fullName evidence="4">Aminotransferase class I/II domain protein</fullName>
    </submittedName>
</protein>
<dbReference type="eggNOG" id="KOG0256">
    <property type="taxonomic scope" value="Eukaryota"/>
</dbReference>
<evidence type="ECO:0000313" key="5">
    <source>
        <dbReference type="Proteomes" id="UP000030151"/>
    </source>
</evidence>
<gene>
    <name evidence="4" type="ORF">X797_010656</name>
</gene>
<dbReference type="GO" id="GO:0008483">
    <property type="term" value="F:transaminase activity"/>
    <property type="evidence" value="ECO:0007669"/>
    <property type="project" value="UniProtKB-KW"/>
</dbReference>
<dbReference type="InterPro" id="IPR004839">
    <property type="entry name" value="Aminotransferase_I/II_large"/>
</dbReference>